<dbReference type="Pfam" id="PF01636">
    <property type="entry name" value="APH"/>
    <property type="match status" value="2"/>
</dbReference>
<dbReference type="PANTHER" id="PTHR21310:SF40">
    <property type="entry name" value="AMINOGLYCOSIDE PHOSPHOTRANSFERASE DOMAIN-CONTAINING PROTEIN-RELATED"/>
    <property type="match status" value="1"/>
</dbReference>
<name>A0A852ZYZ5_9ACTN</name>
<proteinExistence type="predicted"/>
<dbReference type="EMBL" id="JACBZD010000001">
    <property type="protein sequence ID" value="NYI05934.1"/>
    <property type="molecule type" value="Genomic_DNA"/>
</dbReference>
<dbReference type="InterPro" id="IPR011009">
    <property type="entry name" value="Kinase-like_dom_sf"/>
</dbReference>
<keyword evidence="2" id="KW-0808">Transferase</keyword>
<keyword evidence="3" id="KW-1185">Reference proteome</keyword>
<dbReference type="SUPFAM" id="SSF56112">
    <property type="entry name" value="Protein kinase-like (PK-like)"/>
    <property type="match status" value="1"/>
</dbReference>
<evidence type="ECO:0000313" key="2">
    <source>
        <dbReference type="EMBL" id="NYI05934.1"/>
    </source>
</evidence>
<dbReference type="Gene3D" id="3.90.1200.10">
    <property type="match status" value="1"/>
</dbReference>
<dbReference type="RefSeq" id="WP_179814585.1">
    <property type="nucleotide sequence ID" value="NZ_JACBZD010000001.1"/>
</dbReference>
<sequence length="269" mass="28693">MVDRQRGEPGRGTVEEQGRLIARGRDADVYAAGDGRVLRRYRDGDSVAREAELMRYLAAAGYPVPAVYGAHACDMVLEHLHGPTMLQDLLRRPWRLRRHARTLADLHRRLHAITAPDWLEPHPASGDAPTPGAFEGAGGGAGGGAAHRVLHMDLHPENVVLTARGPVVIDWRTARGGPPGLDVAQTLVILYSATAPGPPARRAAFGLLRAALLRAVRDACADQDPGPYLAACARDRLANPNTTPGEADRLHALFVSAPAGGPPSPHDLL</sequence>
<accession>A0A852ZYZ5</accession>
<dbReference type="InterPro" id="IPR051678">
    <property type="entry name" value="AGP_Transferase"/>
</dbReference>
<dbReference type="AlphaFoldDB" id="A0A852ZYZ5"/>
<organism evidence="2 3">
    <name type="scientific">Allostreptomyces psammosilenae</name>
    <dbReference type="NCBI Taxonomy" id="1892865"/>
    <lineage>
        <taxon>Bacteria</taxon>
        <taxon>Bacillati</taxon>
        <taxon>Actinomycetota</taxon>
        <taxon>Actinomycetes</taxon>
        <taxon>Kitasatosporales</taxon>
        <taxon>Streptomycetaceae</taxon>
        <taxon>Allostreptomyces</taxon>
    </lineage>
</organism>
<feature type="domain" description="Aminoglycoside phosphotransferase" evidence="1">
    <location>
        <begin position="19"/>
        <end position="125"/>
    </location>
</feature>
<evidence type="ECO:0000313" key="3">
    <source>
        <dbReference type="Proteomes" id="UP000567795"/>
    </source>
</evidence>
<dbReference type="InterPro" id="IPR002575">
    <property type="entry name" value="Aminoglycoside_PTrfase"/>
</dbReference>
<evidence type="ECO:0000259" key="1">
    <source>
        <dbReference type="Pfam" id="PF01636"/>
    </source>
</evidence>
<gene>
    <name evidence="2" type="ORF">FHU37_002877</name>
</gene>
<reference evidence="2 3" key="1">
    <citation type="submission" date="2020-07" db="EMBL/GenBank/DDBJ databases">
        <title>Sequencing the genomes of 1000 actinobacteria strains.</title>
        <authorList>
            <person name="Klenk H.-P."/>
        </authorList>
    </citation>
    <scope>NUCLEOTIDE SEQUENCE [LARGE SCALE GENOMIC DNA]</scope>
    <source>
        <strain evidence="2 3">DSM 42178</strain>
    </source>
</reference>
<dbReference type="Proteomes" id="UP000567795">
    <property type="component" value="Unassembled WGS sequence"/>
</dbReference>
<comment type="caution">
    <text evidence="2">The sequence shown here is derived from an EMBL/GenBank/DDBJ whole genome shotgun (WGS) entry which is preliminary data.</text>
</comment>
<feature type="domain" description="Aminoglycoside phosphotransferase" evidence="1">
    <location>
        <begin position="147"/>
        <end position="204"/>
    </location>
</feature>
<protein>
    <submittedName>
        <fullName evidence="2">Aminoglycoside phosphotransferase (APT) family kinase protein</fullName>
    </submittedName>
</protein>
<dbReference type="GO" id="GO:0016301">
    <property type="term" value="F:kinase activity"/>
    <property type="evidence" value="ECO:0007669"/>
    <property type="project" value="UniProtKB-KW"/>
</dbReference>
<dbReference type="PANTHER" id="PTHR21310">
    <property type="entry name" value="AMINOGLYCOSIDE PHOSPHOTRANSFERASE-RELATED-RELATED"/>
    <property type="match status" value="1"/>
</dbReference>
<keyword evidence="2" id="KW-0418">Kinase</keyword>